<accession>A0A7S1XYM4</accession>
<feature type="transmembrane region" description="Helical" evidence="1">
    <location>
        <begin position="44"/>
        <end position="63"/>
    </location>
</feature>
<protein>
    <submittedName>
        <fullName evidence="3">Uncharacterized protein</fullName>
    </submittedName>
</protein>
<feature type="transmembrane region" description="Helical" evidence="1">
    <location>
        <begin position="315"/>
        <end position="337"/>
    </location>
</feature>
<dbReference type="EMBL" id="HBGJ01039089">
    <property type="protein sequence ID" value="CAD9266194.1"/>
    <property type="molecule type" value="Transcribed_RNA"/>
</dbReference>
<keyword evidence="1" id="KW-0812">Transmembrane</keyword>
<feature type="signal peptide" evidence="2">
    <location>
        <begin position="1"/>
        <end position="20"/>
    </location>
</feature>
<evidence type="ECO:0000256" key="1">
    <source>
        <dbReference type="SAM" id="Phobius"/>
    </source>
</evidence>
<feature type="transmembrane region" description="Helical" evidence="1">
    <location>
        <begin position="165"/>
        <end position="188"/>
    </location>
</feature>
<keyword evidence="1" id="KW-0472">Membrane</keyword>
<feature type="transmembrane region" description="Helical" evidence="1">
    <location>
        <begin position="131"/>
        <end position="153"/>
    </location>
</feature>
<evidence type="ECO:0000313" key="3">
    <source>
        <dbReference type="EMBL" id="CAD9266194.1"/>
    </source>
</evidence>
<sequence>MGLFSTFIALLRNGACVVEALSPADVWYKAETTDLGGYLPEPIPYITVLIACLQLYACVQYMWGGGEVLLFKNDAWLKKEIALRTLKDAEKELEPNPDKKKNDKKKPQAAVDKADVALALRELRAAAEAPLAWLQCLVLPLAEFSIGCSFSMLFTNSLRQAQYAWVVHALALAEAALLVILITEHVFLNDRAEKNEKAKKICLLLHSGSQKEYKKAIAFMSKSEGEELAATLCAALPASSALAFDAKASVEGIVEAAVASKEGVKAAVAAVEGVAKALGGVRATLKQGPAKKGAKWYELAKESLEADVSKRQLDLVILLLNWVAFVGYGAICVTYYYDAPELYANLGSAIGLSGGADDLVWYGNFAGDFAWTLEPSTILTRSFILGW</sequence>
<dbReference type="AlphaFoldDB" id="A0A7S1XYM4"/>
<evidence type="ECO:0000256" key="2">
    <source>
        <dbReference type="SAM" id="SignalP"/>
    </source>
</evidence>
<feature type="chain" id="PRO_5031294851" evidence="2">
    <location>
        <begin position="21"/>
        <end position="387"/>
    </location>
</feature>
<keyword evidence="2" id="KW-0732">Signal</keyword>
<organism evidence="3">
    <name type="scientific">Phaeomonas parva</name>
    <dbReference type="NCBI Taxonomy" id="124430"/>
    <lineage>
        <taxon>Eukaryota</taxon>
        <taxon>Sar</taxon>
        <taxon>Stramenopiles</taxon>
        <taxon>Ochrophyta</taxon>
        <taxon>Pinguiophyceae</taxon>
        <taxon>Pinguiochrysidales</taxon>
        <taxon>Pinguiochrysidaceae</taxon>
        <taxon>Phaeomonas</taxon>
    </lineage>
</organism>
<name>A0A7S1XYM4_9STRA</name>
<gene>
    <name evidence="3" type="ORF">PPAR1163_LOCUS24618</name>
</gene>
<keyword evidence="1" id="KW-1133">Transmembrane helix</keyword>
<reference evidence="3" key="1">
    <citation type="submission" date="2021-01" db="EMBL/GenBank/DDBJ databases">
        <authorList>
            <person name="Corre E."/>
            <person name="Pelletier E."/>
            <person name="Niang G."/>
            <person name="Scheremetjew M."/>
            <person name="Finn R."/>
            <person name="Kale V."/>
            <person name="Holt S."/>
            <person name="Cochrane G."/>
            <person name="Meng A."/>
            <person name="Brown T."/>
            <person name="Cohen L."/>
        </authorList>
    </citation>
    <scope>NUCLEOTIDE SEQUENCE</scope>
    <source>
        <strain evidence="3">CCMP2877</strain>
    </source>
</reference>
<proteinExistence type="predicted"/>